<protein>
    <submittedName>
        <fullName evidence="2">Uncharacterized protein</fullName>
    </submittedName>
</protein>
<evidence type="ECO:0000313" key="3">
    <source>
        <dbReference type="Proteomes" id="UP000887116"/>
    </source>
</evidence>
<dbReference type="EMBL" id="BMAO01032142">
    <property type="protein sequence ID" value="GFQ79993.1"/>
    <property type="molecule type" value="Genomic_DNA"/>
</dbReference>
<proteinExistence type="predicted"/>
<sequence>MYGNSEMIPKTVQEIQEDENTLNCDENRKRIDGKSEMYPCTCGKKANTSENIDLKLMFFIMLVLIVFFSTSVSAWKKREVFLENVIGLLHADSVEKGDLAKMYVTANFFGSAELIKKSSAVFQTNLTVSNVWIARTLADTNKDLDLKKAVENFLLENASETIGNATWREVNRKIDYHDNRLRSFLKKSDGYLFFI</sequence>
<keyword evidence="1" id="KW-0812">Transmembrane</keyword>
<dbReference type="Proteomes" id="UP000887116">
    <property type="component" value="Unassembled WGS sequence"/>
</dbReference>
<organism evidence="2 3">
    <name type="scientific">Trichonephila clavata</name>
    <name type="common">Joro spider</name>
    <name type="synonym">Nephila clavata</name>
    <dbReference type="NCBI Taxonomy" id="2740835"/>
    <lineage>
        <taxon>Eukaryota</taxon>
        <taxon>Metazoa</taxon>
        <taxon>Ecdysozoa</taxon>
        <taxon>Arthropoda</taxon>
        <taxon>Chelicerata</taxon>
        <taxon>Arachnida</taxon>
        <taxon>Araneae</taxon>
        <taxon>Araneomorphae</taxon>
        <taxon>Entelegynae</taxon>
        <taxon>Araneoidea</taxon>
        <taxon>Nephilidae</taxon>
        <taxon>Trichonephila</taxon>
    </lineage>
</organism>
<keyword evidence="3" id="KW-1185">Reference proteome</keyword>
<reference evidence="2" key="1">
    <citation type="submission" date="2020-07" db="EMBL/GenBank/DDBJ databases">
        <title>Multicomponent nature underlies the extraordinary mechanical properties of spider dragline silk.</title>
        <authorList>
            <person name="Kono N."/>
            <person name="Nakamura H."/>
            <person name="Mori M."/>
            <person name="Yoshida Y."/>
            <person name="Ohtoshi R."/>
            <person name="Malay A.D."/>
            <person name="Moran D.A.P."/>
            <person name="Tomita M."/>
            <person name="Numata K."/>
            <person name="Arakawa K."/>
        </authorList>
    </citation>
    <scope>NUCLEOTIDE SEQUENCE</scope>
</reference>
<name>A0A8X6GDA9_TRICU</name>
<feature type="transmembrane region" description="Helical" evidence="1">
    <location>
        <begin position="56"/>
        <end position="75"/>
    </location>
</feature>
<keyword evidence="1" id="KW-0472">Membrane</keyword>
<dbReference type="OrthoDB" id="10404469at2759"/>
<dbReference type="AlphaFoldDB" id="A0A8X6GDA9"/>
<comment type="caution">
    <text evidence="2">The sequence shown here is derived from an EMBL/GenBank/DDBJ whole genome shotgun (WGS) entry which is preliminary data.</text>
</comment>
<evidence type="ECO:0000313" key="2">
    <source>
        <dbReference type="EMBL" id="GFQ79993.1"/>
    </source>
</evidence>
<evidence type="ECO:0000256" key="1">
    <source>
        <dbReference type="SAM" id="Phobius"/>
    </source>
</evidence>
<accession>A0A8X6GDA9</accession>
<gene>
    <name evidence="2" type="ORF">TNCT_188431</name>
</gene>
<keyword evidence="1" id="KW-1133">Transmembrane helix</keyword>